<evidence type="ECO:0000256" key="6">
    <source>
        <dbReference type="ARBA" id="ARBA00022840"/>
    </source>
</evidence>
<keyword evidence="8" id="KW-1133">Transmembrane helix</keyword>
<protein>
    <recommendedName>
        <fullName evidence="1">non-specific serine/threonine protein kinase</fullName>
        <ecNumber evidence="1">2.7.11.1</ecNumber>
    </recommendedName>
</protein>
<dbReference type="InterPro" id="IPR011009">
    <property type="entry name" value="Kinase-like_dom_sf"/>
</dbReference>
<dbReference type="EMBL" id="AVPI01000004">
    <property type="protein sequence ID" value="KGN35428.1"/>
    <property type="molecule type" value="Genomic_DNA"/>
</dbReference>
<dbReference type="RefSeq" id="WP_052116847.1">
    <property type="nucleotide sequence ID" value="NZ_AVPI01000004.1"/>
</dbReference>
<dbReference type="PROSITE" id="PS00108">
    <property type="entry name" value="PROTEIN_KINASE_ST"/>
    <property type="match status" value="1"/>
</dbReference>
<dbReference type="EC" id="2.7.11.1" evidence="1"/>
<keyword evidence="11" id="KW-1185">Reference proteome</keyword>
<evidence type="ECO:0000256" key="4">
    <source>
        <dbReference type="ARBA" id="ARBA00022741"/>
    </source>
</evidence>
<evidence type="ECO:0000256" key="2">
    <source>
        <dbReference type="ARBA" id="ARBA00022527"/>
    </source>
</evidence>
<dbReference type="Proteomes" id="UP000029990">
    <property type="component" value="Unassembled WGS sequence"/>
</dbReference>
<evidence type="ECO:0000259" key="9">
    <source>
        <dbReference type="PROSITE" id="PS50011"/>
    </source>
</evidence>
<dbReference type="PANTHER" id="PTHR43289">
    <property type="entry name" value="MITOGEN-ACTIVATED PROTEIN KINASE KINASE KINASE 20-RELATED"/>
    <property type="match status" value="1"/>
</dbReference>
<dbReference type="InterPro" id="IPR008271">
    <property type="entry name" value="Ser/Thr_kinase_AS"/>
</dbReference>
<feature type="compositionally biased region" description="Low complexity" evidence="7">
    <location>
        <begin position="376"/>
        <end position="420"/>
    </location>
</feature>
<dbReference type="PROSITE" id="PS50011">
    <property type="entry name" value="PROTEIN_KINASE_DOM"/>
    <property type="match status" value="1"/>
</dbReference>
<evidence type="ECO:0000313" key="11">
    <source>
        <dbReference type="Proteomes" id="UP000029990"/>
    </source>
</evidence>
<dbReference type="Gene3D" id="1.10.510.10">
    <property type="entry name" value="Transferase(Phosphotransferase) domain 1"/>
    <property type="match status" value="1"/>
</dbReference>
<feature type="compositionally biased region" description="Basic and acidic residues" evidence="7">
    <location>
        <begin position="288"/>
        <end position="299"/>
    </location>
</feature>
<evidence type="ECO:0000256" key="5">
    <source>
        <dbReference type="ARBA" id="ARBA00022777"/>
    </source>
</evidence>
<keyword evidence="4" id="KW-0547">Nucleotide-binding</keyword>
<gene>
    <name evidence="10" type="ORF">N798_02885</name>
</gene>
<organism evidence="10 11">
    <name type="scientific">Knoellia flava TL1</name>
    <dbReference type="NCBI Taxonomy" id="1385518"/>
    <lineage>
        <taxon>Bacteria</taxon>
        <taxon>Bacillati</taxon>
        <taxon>Actinomycetota</taxon>
        <taxon>Actinomycetes</taxon>
        <taxon>Micrococcales</taxon>
        <taxon>Intrasporangiaceae</taxon>
        <taxon>Knoellia</taxon>
    </lineage>
</organism>
<dbReference type="PANTHER" id="PTHR43289:SF6">
    <property type="entry name" value="SERINE_THREONINE-PROTEIN KINASE NEKL-3"/>
    <property type="match status" value="1"/>
</dbReference>
<feature type="transmembrane region" description="Helical" evidence="8">
    <location>
        <begin position="342"/>
        <end position="360"/>
    </location>
</feature>
<keyword evidence="8" id="KW-0812">Transmembrane</keyword>
<reference evidence="10 11" key="1">
    <citation type="submission" date="2013-08" db="EMBL/GenBank/DDBJ databases">
        <title>The genome sequence of Knoellia flava.</title>
        <authorList>
            <person name="Zhu W."/>
            <person name="Wang G."/>
        </authorList>
    </citation>
    <scope>NUCLEOTIDE SEQUENCE [LARGE SCALE GENOMIC DNA]</scope>
    <source>
        <strain evidence="10 11">TL1</strain>
    </source>
</reference>
<dbReference type="Gene3D" id="3.30.200.20">
    <property type="entry name" value="Phosphorylase Kinase, domain 1"/>
    <property type="match status" value="1"/>
</dbReference>
<keyword evidence="5 10" id="KW-0418">Kinase</keyword>
<keyword evidence="8" id="KW-0472">Membrane</keyword>
<dbReference type="CDD" id="cd14014">
    <property type="entry name" value="STKc_PknB_like"/>
    <property type="match status" value="1"/>
</dbReference>
<dbReference type="Pfam" id="PF00069">
    <property type="entry name" value="Pkinase"/>
    <property type="match status" value="1"/>
</dbReference>
<feature type="domain" description="Protein kinase" evidence="9">
    <location>
        <begin position="10"/>
        <end position="268"/>
    </location>
</feature>
<comment type="caution">
    <text evidence="10">The sequence shown here is derived from an EMBL/GenBank/DDBJ whole genome shotgun (WGS) entry which is preliminary data.</text>
</comment>
<evidence type="ECO:0000313" key="10">
    <source>
        <dbReference type="EMBL" id="KGN35428.1"/>
    </source>
</evidence>
<evidence type="ECO:0000256" key="1">
    <source>
        <dbReference type="ARBA" id="ARBA00012513"/>
    </source>
</evidence>
<dbReference type="SMART" id="SM00220">
    <property type="entry name" value="S_TKc"/>
    <property type="match status" value="1"/>
</dbReference>
<dbReference type="InterPro" id="IPR000719">
    <property type="entry name" value="Prot_kinase_dom"/>
</dbReference>
<feature type="region of interest" description="Disordered" evidence="7">
    <location>
        <begin position="364"/>
        <end position="430"/>
    </location>
</feature>
<evidence type="ECO:0000256" key="3">
    <source>
        <dbReference type="ARBA" id="ARBA00022679"/>
    </source>
</evidence>
<evidence type="ECO:0000256" key="7">
    <source>
        <dbReference type="SAM" id="MobiDB-lite"/>
    </source>
</evidence>
<accession>A0ABR4XI36</accession>
<dbReference type="GO" id="GO:0016301">
    <property type="term" value="F:kinase activity"/>
    <property type="evidence" value="ECO:0007669"/>
    <property type="project" value="UniProtKB-KW"/>
</dbReference>
<feature type="region of interest" description="Disordered" evidence="7">
    <location>
        <begin position="269"/>
        <end position="336"/>
    </location>
</feature>
<sequence>MPETLVAGRYRLDRVIATGGMGVVWEGFDERLQRRVAVKLLHTLSGVPEAEAQLAKDRAMREARITARLHHPHAVTVFDVVEHEGRPCLVMELIPSTPLSARLKELGPLPVATVARVGHEVATALAAAHDLGIVHRDVKPGNILLTADGASHISDFGISHALGDATLTRTGLLHGTPAYLAPEAARGEEASYPADVFSLGSTLFAALEGAPPFGSDENSIALLHKVAAADVPAPTNAGPLTGFLLDMLSPDPAARPTMREVADRLARLPEEEDLDRAMPPVAPTAVLPRHDEHGERDDVLPWFPPDPDDGDAHDGPGAPGSSGASGAPSGAADREPRRRGRALLLLGAAAVAVAVLVAALTGNLPGGSDAGEARDTSPSTAPSTSATSDTPSRSTTPSPTASSPSQTPTSRPTPSTSSPSASPPASRPQQLSSAISSYYALLPDDTDAAWSRLTAGYQRSPSGGRDSFESFWGRIDDVRVSDVRARPPDEVEATLRYTYENGRVDVERTRFRLVDEDGVLKIAGSEVLSSGPG</sequence>
<evidence type="ECO:0000256" key="8">
    <source>
        <dbReference type="SAM" id="Phobius"/>
    </source>
</evidence>
<keyword evidence="3" id="KW-0808">Transferase</keyword>
<name>A0ABR4XI36_9MICO</name>
<dbReference type="SUPFAM" id="SSF56112">
    <property type="entry name" value="Protein kinase-like (PK-like)"/>
    <property type="match status" value="1"/>
</dbReference>
<proteinExistence type="predicted"/>
<keyword evidence="2" id="KW-0723">Serine/threonine-protein kinase</keyword>
<keyword evidence="6" id="KW-0067">ATP-binding</keyword>
<feature type="compositionally biased region" description="Low complexity" evidence="7">
    <location>
        <begin position="315"/>
        <end position="331"/>
    </location>
</feature>